<organism evidence="1 2">
    <name type="scientific">Eumeta variegata</name>
    <name type="common">Bagworm moth</name>
    <name type="synonym">Eumeta japonica</name>
    <dbReference type="NCBI Taxonomy" id="151549"/>
    <lineage>
        <taxon>Eukaryota</taxon>
        <taxon>Metazoa</taxon>
        <taxon>Ecdysozoa</taxon>
        <taxon>Arthropoda</taxon>
        <taxon>Hexapoda</taxon>
        <taxon>Insecta</taxon>
        <taxon>Pterygota</taxon>
        <taxon>Neoptera</taxon>
        <taxon>Endopterygota</taxon>
        <taxon>Lepidoptera</taxon>
        <taxon>Glossata</taxon>
        <taxon>Ditrysia</taxon>
        <taxon>Tineoidea</taxon>
        <taxon>Psychidae</taxon>
        <taxon>Oiketicinae</taxon>
        <taxon>Eumeta</taxon>
    </lineage>
</organism>
<name>A0A4C1ZI30_EUMVA</name>
<keyword evidence="2" id="KW-1185">Reference proteome</keyword>
<comment type="caution">
    <text evidence="1">The sequence shown here is derived from an EMBL/GenBank/DDBJ whole genome shotgun (WGS) entry which is preliminary data.</text>
</comment>
<dbReference type="Proteomes" id="UP000299102">
    <property type="component" value="Unassembled WGS sequence"/>
</dbReference>
<evidence type="ECO:0000313" key="2">
    <source>
        <dbReference type="Proteomes" id="UP000299102"/>
    </source>
</evidence>
<evidence type="ECO:0000313" key="1">
    <source>
        <dbReference type="EMBL" id="GBP87428.1"/>
    </source>
</evidence>
<sequence>MVPRCQEIICYGDIKLSYSAHCQMRSLPRGPGFLSLIVMSALVTVAENSNNITSRHTRKYLMPAETEEPCERAGIREGPVARTRGCDAKVTLFPRSDITGRLMKMCRPGRDTGAGERPTPIYNNLGMYNNKKF</sequence>
<dbReference type="AlphaFoldDB" id="A0A4C1ZI30"/>
<gene>
    <name evidence="1" type="ORF">EVAR_60689_1</name>
</gene>
<proteinExistence type="predicted"/>
<accession>A0A4C1ZI30</accession>
<dbReference type="EMBL" id="BGZK01001859">
    <property type="protein sequence ID" value="GBP87428.1"/>
    <property type="molecule type" value="Genomic_DNA"/>
</dbReference>
<reference evidence="1 2" key="1">
    <citation type="journal article" date="2019" name="Commun. Biol.">
        <title>The bagworm genome reveals a unique fibroin gene that provides high tensile strength.</title>
        <authorList>
            <person name="Kono N."/>
            <person name="Nakamura H."/>
            <person name="Ohtoshi R."/>
            <person name="Tomita M."/>
            <person name="Numata K."/>
            <person name="Arakawa K."/>
        </authorList>
    </citation>
    <scope>NUCLEOTIDE SEQUENCE [LARGE SCALE GENOMIC DNA]</scope>
</reference>
<protein>
    <submittedName>
        <fullName evidence="1">Uncharacterized protein</fullName>
    </submittedName>
</protein>